<keyword evidence="2 3" id="KW-0732">Signal</keyword>
<protein>
    <submittedName>
        <fullName evidence="5">ABC transporter substrate-binding protein</fullName>
    </submittedName>
</protein>
<dbReference type="InterPro" id="IPR023765">
    <property type="entry name" value="SBP_5_CS"/>
</dbReference>
<dbReference type="GO" id="GO:0043190">
    <property type="term" value="C:ATP-binding cassette (ABC) transporter complex"/>
    <property type="evidence" value="ECO:0007669"/>
    <property type="project" value="InterPro"/>
</dbReference>
<dbReference type="Proteomes" id="UP000243807">
    <property type="component" value="Chromosome"/>
</dbReference>
<dbReference type="FunFam" id="3.40.190.10:FF:000036">
    <property type="entry name" value="Dipeptide ABC transporter, substrate-binding protein"/>
    <property type="match status" value="1"/>
</dbReference>
<evidence type="ECO:0000313" key="6">
    <source>
        <dbReference type="Proteomes" id="UP000243807"/>
    </source>
</evidence>
<dbReference type="SUPFAM" id="SSF53850">
    <property type="entry name" value="Periplasmic binding protein-like II"/>
    <property type="match status" value="1"/>
</dbReference>
<dbReference type="PANTHER" id="PTHR30290:SF38">
    <property type="entry name" value="D,D-DIPEPTIDE-BINDING PERIPLASMIC PROTEIN DDPA-RELATED"/>
    <property type="match status" value="1"/>
</dbReference>
<keyword evidence="6" id="KW-1185">Reference proteome</keyword>
<dbReference type="STRING" id="1765967.BW247_14630"/>
<dbReference type="InterPro" id="IPR030678">
    <property type="entry name" value="Peptide/Ni-bd"/>
</dbReference>
<evidence type="ECO:0000256" key="2">
    <source>
        <dbReference type="ARBA" id="ARBA00022729"/>
    </source>
</evidence>
<dbReference type="FunFam" id="3.90.76.10:FF:000002">
    <property type="entry name" value="Dipeptide ABC transporter, substrate-binding protein"/>
    <property type="match status" value="1"/>
</dbReference>
<dbReference type="Pfam" id="PF00496">
    <property type="entry name" value="SBP_bac_5"/>
    <property type="match status" value="1"/>
</dbReference>
<dbReference type="InterPro" id="IPR000914">
    <property type="entry name" value="SBP_5_dom"/>
</dbReference>
<dbReference type="CDD" id="cd08493">
    <property type="entry name" value="PBP2_DppA_like"/>
    <property type="match status" value="1"/>
</dbReference>
<proteinExistence type="inferred from homology"/>
<dbReference type="OrthoDB" id="9801912at2"/>
<dbReference type="KEGG" id="afy:BW247_14630"/>
<evidence type="ECO:0000313" key="5">
    <source>
        <dbReference type="EMBL" id="APZ44742.1"/>
    </source>
</evidence>
<evidence type="ECO:0000259" key="4">
    <source>
        <dbReference type="Pfam" id="PF00496"/>
    </source>
</evidence>
<dbReference type="PANTHER" id="PTHR30290">
    <property type="entry name" value="PERIPLASMIC BINDING COMPONENT OF ABC TRANSPORTER"/>
    <property type="match status" value="1"/>
</dbReference>
<gene>
    <name evidence="5" type="ORF">BW247_14630</name>
</gene>
<feature type="signal peptide" evidence="3">
    <location>
        <begin position="1"/>
        <end position="23"/>
    </location>
</feature>
<dbReference type="FunFam" id="3.10.105.10:FF:000002">
    <property type="entry name" value="Dipeptide ABC transporter, substrate-binding protein"/>
    <property type="match status" value="1"/>
</dbReference>
<reference evidence="5 6" key="1">
    <citation type="submission" date="2017-01" db="EMBL/GenBank/DDBJ databases">
        <title>Draft sequence of Acidihalobacter ferrooxidans strain DSM 14175 (strain V8).</title>
        <authorList>
            <person name="Khaleque H.N."/>
            <person name="Ramsay J.P."/>
            <person name="Murphy R.J.T."/>
            <person name="Kaksonen A.H."/>
            <person name="Boxall N.J."/>
            <person name="Watkin E.L.J."/>
        </authorList>
    </citation>
    <scope>NUCLEOTIDE SEQUENCE [LARGE SCALE GENOMIC DNA]</scope>
    <source>
        <strain evidence="5 6">V8</strain>
    </source>
</reference>
<dbReference type="PIRSF" id="PIRSF002741">
    <property type="entry name" value="MppA"/>
    <property type="match status" value="1"/>
</dbReference>
<sequence length="531" mass="59334">MNKSLLAIALGTALAATSLSATAAKTLVFCSEGNPNGFQPALYTDGTTFDASSRTIYDRLVEFKPGTTEVVPGLATSWTVTDGGKVITFHLRKGVKFQSNREFTPTRDFNADDVIFTFERMLDKNNPYHNVSGGTYDYFDGMDMPKMIKSIKKIDAHTVEFILNVPNAPFIANMAMDFASINSAEYANKLAKEGKKQDLDLKPIGTGPFELVAYQPGSMIRYKAFKDYWRGKAAIDTLVFSITPNASVRWAKLKANECQVMDYPNPTDLPAMKADSKIKVLSQPGLNVGYLAFNTEKKPFDKLEVRKALYMAINKQAIVEAIFHGTAEVAVNPMPPTIWSYNKSIKDYPYDPAKAKKMLAQAGYPNGFSTNVWAMPVSRPYNPDARRMAEMIQADWAKIGVKAKIVTYEWGEYLKRLGQARHDTALLGWTGDNGDPDNFLNTLLGCAGVHTTQNIAEWCYQPFQKLVTEAQQTTNLAKRTRLYEQAQVIFHQQVPWVPIDYSTVYMPMSKNVIGYKIIPTGSHYFYGVSLK</sequence>
<comment type="similarity">
    <text evidence="1">Belongs to the bacterial solute-binding protein 5 family.</text>
</comment>
<dbReference type="InterPro" id="IPR039424">
    <property type="entry name" value="SBP_5"/>
</dbReference>
<dbReference type="GO" id="GO:0030288">
    <property type="term" value="C:outer membrane-bounded periplasmic space"/>
    <property type="evidence" value="ECO:0007669"/>
    <property type="project" value="TreeGrafter"/>
</dbReference>
<feature type="domain" description="Solute-binding protein family 5" evidence="4">
    <location>
        <begin position="69"/>
        <end position="448"/>
    </location>
</feature>
<evidence type="ECO:0000256" key="1">
    <source>
        <dbReference type="ARBA" id="ARBA00005695"/>
    </source>
</evidence>
<dbReference type="Gene3D" id="3.10.105.10">
    <property type="entry name" value="Dipeptide-binding Protein, Domain 3"/>
    <property type="match status" value="1"/>
</dbReference>
<dbReference type="Gene3D" id="3.40.190.10">
    <property type="entry name" value="Periplasmic binding protein-like II"/>
    <property type="match status" value="1"/>
</dbReference>
<dbReference type="GO" id="GO:1904680">
    <property type="term" value="F:peptide transmembrane transporter activity"/>
    <property type="evidence" value="ECO:0007669"/>
    <property type="project" value="TreeGrafter"/>
</dbReference>
<dbReference type="EMBL" id="CP019434">
    <property type="protein sequence ID" value="APZ44742.1"/>
    <property type="molecule type" value="Genomic_DNA"/>
</dbReference>
<name>A0A1P8ULN0_9GAMM</name>
<evidence type="ECO:0000256" key="3">
    <source>
        <dbReference type="SAM" id="SignalP"/>
    </source>
</evidence>
<dbReference type="AlphaFoldDB" id="A0A1P8ULN0"/>
<accession>A0A1P8ULN0</accession>
<dbReference type="PROSITE" id="PS01040">
    <property type="entry name" value="SBP_BACTERIAL_5"/>
    <property type="match status" value="1"/>
</dbReference>
<feature type="chain" id="PRO_5013156831" evidence="3">
    <location>
        <begin position="24"/>
        <end position="531"/>
    </location>
</feature>
<dbReference type="Gene3D" id="3.90.76.10">
    <property type="entry name" value="Dipeptide-binding Protein, Domain 1"/>
    <property type="match status" value="1"/>
</dbReference>
<organism evidence="5 6">
    <name type="scientific">Acidihalobacter ferrooxydans</name>
    <dbReference type="NCBI Taxonomy" id="1765967"/>
    <lineage>
        <taxon>Bacteria</taxon>
        <taxon>Pseudomonadati</taxon>
        <taxon>Pseudomonadota</taxon>
        <taxon>Gammaproteobacteria</taxon>
        <taxon>Chromatiales</taxon>
        <taxon>Ectothiorhodospiraceae</taxon>
        <taxon>Acidihalobacter</taxon>
    </lineage>
</organism>
<dbReference type="GO" id="GO:0042938">
    <property type="term" value="P:dipeptide transport"/>
    <property type="evidence" value="ECO:0007669"/>
    <property type="project" value="TreeGrafter"/>
</dbReference>